<dbReference type="GeneID" id="22112717"/>
<dbReference type="PROSITE" id="PS51898">
    <property type="entry name" value="TYR_RECOMBINASE"/>
    <property type="match status" value="1"/>
</dbReference>
<organism evidence="12 13">
    <name type="scientific">Staphylococcus phage phiSa119</name>
    <dbReference type="NCBI Taxonomy" id="1498220"/>
    <lineage>
        <taxon>Viruses</taxon>
        <taxon>Duplodnaviria</taxon>
        <taxon>Heunggongvirae</taxon>
        <taxon>Uroviricota</taxon>
        <taxon>Caudoviricetes</taxon>
        <taxon>Bronfenbrennervirinae</taxon>
        <taxon>Biseptimavirus</taxon>
        <taxon>Biseptimavirus P1105</taxon>
    </lineage>
</organism>
<keyword evidence="7" id="KW-0233">DNA recombination</keyword>
<dbReference type="RefSeq" id="YP_009103420.1">
    <property type="nucleotide sequence ID" value="NC_025460.1"/>
</dbReference>
<evidence type="ECO:0000256" key="2">
    <source>
        <dbReference type="ARBA" id="ARBA00016082"/>
    </source>
</evidence>
<dbReference type="InterPro" id="IPR002104">
    <property type="entry name" value="Integrase_catalytic"/>
</dbReference>
<proteinExistence type="inferred from homology"/>
<dbReference type="CDD" id="cd01189">
    <property type="entry name" value="INT_ICEBs1_C_like"/>
    <property type="match status" value="1"/>
</dbReference>
<evidence type="ECO:0000256" key="6">
    <source>
        <dbReference type="ARBA" id="ARBA00023125"/>
    </source>
</evidence>
<dbReference type="EMBL" id="KJ596420">
    <property type="protein sequence ID" value="AIA08760.1"/>
    <property type="molecule type" value="Genomic_DNA"/>
</dbReference>
<keyword evidence="8" id="KW-1179">Viral genome integration</keyword>
<dbReference type="Gene3D" id="1.10.443.10">
    <property type="entry name" value="Intergrase catalytic core"/>
    <property type="match status" value="1"/>
</dbReference>
<dbReference type="Proteomes" id="UP000027380">
    <property type="component" value="Segment"/>
</dbReference>
<keyword evidence="3" id="KW-0808">Transferase</keyword>
<dbReference type="InterPro" id="IPR013762">
    <property type="entry name" value="Integrase-like_cat_sf"/>
</dbReference>
<dbReference type="PROSITE" id="PS51900">
    <property type="entry name" value="CB"/>
    <property type="match status" value="1"/>
</dbReference>
<evidence type="ECO:0000259" key="11">
    <source>
        <dbReference type="PROSITE" id="PS51900"/>
    </source>
</evidence>
<dbReference type="InterPro" id="IPR010998">
    <property type="entry name" value="Integrase_recombinase_N"/>
</dbReference>
<dbReference type="PANTHER" id="PTHR30349:SF64">
    <property type="entry name" value="PROPHAGE INTEGRASE INTD-RELATED"/>
    <property type="match status" value="1"/>
</dbReference>
<evidence type="ECO:0000256" key="4">
    <source>
        <dbReference type="ARBA" id="ARBA00022801"/>
    </source>
</evidence>
<dbReference type="Pfam" id="PF00589">
    <property type="entry name" value="Phage_integrase"/>
    <property type="match status" value="1"/>
</dbReference>
<evidence type="ECO:0000313" key="12">
    <source>
        <dbReference type="EMBL" id="AIA08760.1"/>
    </source>
</evidence>
<dbReference type="InterPro" id="IPR050090">
    <property type="entry name" value="Tyrosine_recombinase_XerCD"/>
</dbReference>
<dbReference type="GO" id="GO:0044826">
    <property type="term" value="P:viral genome integration into host DNA"/>
    <property type="evidence" value="ECO:0007669"/>
    <property type="project" value="UniProtKB-KW"/>
</dbReference>
<dbReference type="PANTHER" id="PTHR30349">
    <property type="entry name" value="PHAGE INTEGRASE-RELATED"/>
    <property type="match status" value="1"/>
</dbReference>
<keyword evidence="8" id="KW-1160">Virus entry into host cell</keyword>
<accession>A0A068A216</accession>
<dbReference type="GO" id="GO:0003677">
    <property type="term" value="F:DNA binding"/>
    <property type="evidence" value="ECO:0007669"/>
    <property type="project" value="UniProtKB-UniRule"/>
</dbReference>
<evidence type="ECO:0000256" key="3">
    <source>
        <dbReference type="ARBA" id="ARBA00022679"/>
    </source>
</evidence>
<dbReference type="GO" id="GO:0006310">
    <property type="term" value="P:DNA recombination"/>
    <property type="evidence" value="ECO:0007669"/>
    <property type="project" value="UniProtKB-KW"/>
</dbReference>
<dbReference type="Gene3D" id="1.10.150.130">
    <property type="match status" value="1"/>
</dbReference>
<dbReference type="GO" id="GO:0016740">
    <property type="term" value="F:transferase activity"/>
    <property type="evidence" value="ECO:0007669"/>
    <property type="project" value="UniProtKB-KW"/>
</dbReference>
<dbReference type="GO" id="GO:0075713">
    <property type="term" value="P:establishment of integrated proviral latency"/>
    <property type="evidence" value="ECO:0007669"/>
    <property type="project" value="UniProtKB-KW"/>
</dbReference>
<dbReference type="GO" id="GO:0015074">
    <property type="term" value="P:DNA integration"/>
    <property type="evidence" value="ECO:0007669"/>
    <property type="project" value="UniProtKB-KW"/>
</dbReference>
<dbReference type="SUPFAM" id="SSF56349">
    <property type="entry name" value="DNA breaking-rejoining enzymes"/>
    <property type="match status" value="1"/>
</dbReference>
<evidence type="ECO:0000256" key="9">
    <source>
        <dbReference type="PROSITE-ProRule" id="PRU01248"/>
    </source>
</evidence>
<protein>
    <recommendedName>
        <fullName evidence="2">Integrase</fullName>
    </recommendedName>
</protein>
<dbReference type="InterPro" id="IPR011010">
    <property type="entry name" value="DNA_brk_join_enz"/>
</dbReference>
<evidence type="ECO:0000259" key="10">
    <source>
        <dbReference type="PROSITE" id="PS51898"/>
    </source>
</evidence>
<keyword evidence="4" id="KW-0378">Hydrolase</keyword>
<feature type="domain" description="Core-binding (CB)" evidence="11">
    <location>
        <begin position="70"/>
        <end position="153"/>
    </location>
</feature>
<evidence type="ECO:0000313" key="13">
    <source>
        <dbReference type="Proteomes" id="UP000027380"/>
    </source>
</evidence>
<feature type="domain" description="Tyr recombinase" evidence="10">
    <location>
        <begin position="185"/>
        <end position="394"/>
    </location>
</feature>
<dbReference type="GO" id="GO:0016787">
    <property type="term" value="F:hydrolase activity"/>
    <property type="evidence" value="ECO:0007669"/>
    <property type="project" value="UniProtKB-KW"/>
</dbReference>
<keyword evidence="6 9" id="KW-0238">DNA-binding</keyword>
<keyword evidence="5" id="KW-0229">DNA integration</keyword>
<dbReference type="KEGG" id="vg:22112717"/>
<dbReference type="OrthoDB" id="3956at10239"/>
<sequence>MWIEKFKNKNNETKYRYYEKYKDPYTDKWKRVSIVLNKNTKQSQKEAMFRLEEKIKEKLNNKSSSELKTLTFHALLDEWLEYHIKTSGSKLTTLNNIKIRIKNIKRYCSENLLLNKLDTKYMQIFINKLSDIYSQNQVTRQLGDMKGAIKYAVKFYNYPNEYLLTNVKIPKRRKTIEDIEKDESKMYNYLEMNQVLQIRDHILNNNKLHKRNRILIASILEVQALTGMRIGELQALQEKDIDLLNKTINITGTIHRIKYEEGFGYKDTTKTISSKRSISINSRTVEIFKKIILENKMLKRWNSSYVDRGFIFTTKKGNPLCNNQIASVLKKTTKALNMNKKVTTHTFRHTHITLLVEMNVSLKAIMKRVGHVDEKTTIRIYTHVTERMDRELTQKLENIPS</sequence>
<gene>
    <name evidence="12" type="primary">int</name>
</gene>
<evidence type="ECO:0000256" key="1">
    <source>
        <dbReference type="ARBA" id="ARBA00008857"/>
    </source>
</evidence>
<name>A0A068A216_9CAUD</name>
<evidence type="ECO:0000256" key="5">
    <source>
        <dbReference type="ARBA" id="ARBA00022908"/>
    </source>
</evidence>
<evidence type="ECO:0000256" key="8">
    <source>
        <dbReference type="ARBA" id="ARBA00023195"/>
    </source>
</evidence>
<reference evidence="12 13" key="1">
    <citation type="journal article" date="2014" name="Clin. Microbiol. Infect.">
        <title>Typing of Panton-Valentine leukocidin-encoding phages carried by methicillin-susceptible and methicillin-resistant Staphylococcus aureus from Italy.</title>
        <authorList>
            <person name="Sanchini A."/>
            <person name="Del Grosso M."/>
            <person name="Villa L."/>
            <person name="Ammendolia M.G."/>
            <person name="Superti F."/>
            <person name="Monaco M."/>
            <person name="Pantosti A."/>
        </authorList>
    </citation>
    <scope>NUCLEOTIDE SEQUENCE [LARGE SCALE GENOMIC DNA]</scope>
</reference>
<dbReference type="InterPro" id="IPR044068">
    <property type="entry name" value="CB"/>
</dbReference>
<comment type="similarity">
    <text evidence="1">Belongs to the 'phage' integrase family.</text>
</comment>
<evidence type="ECO:0000256" key="7">
    <source>
        <dbReference type="ARBA" id="ARBA00023172"/>
    </source>
</evidence>